<accession>X1FH11</accession>
<name>X1FH11_9ZZZZ</name>
<feature type="non-terminal residue" evidence="1">
    <location>
        <position position="1"/>
    </location>
</feature>
<comment type="caution">
    <text evidence="1">The sequence shown here is derived from an EMBL/GenBank/DDBJ whole genome shotgun (WGS) entry which is preliminary data.</text>
</comment>
<reference evidence="1" key="1">
    <citation type="journal article" date="2014" name="Front. Microbiol.">
        <title>High frequency of phylogenetically diverse reductive dehalogenase-homologous genes in deep subseafloor sedimentary metagenomes.</title>
        <authorList>
            <person name="Kawai M."/>
            <person name="Futagami T."/>
            <person name="Toyoda A."/>
            <person name="Takaki Y."/>
            <person name="Nishi S."/>
            <person name="Hori S."/>
            <person name="Arai W."/>
            <person name="Tsubouchi T."/>
            <person name="Morono Y."/>
            <person name="Uchiyama I."/>
            <person name="Ito T."/>
            <person name="Fujiyama A."/>
            <person name="Inagaki F."/>
            <person name="Takami H."/>
        </authorList>
    </citation>
    <scope>NUCLEOTIDE SEQUENCE</scope>
    <source>
        <strain evidence="1">Expedition CK06-06</strain>
    </source>
</reference>
<evidence type="ECO:0000313" key="1">
    <source>
        <dbReference type="EMBL" id="GAH44247.1"/>
    </source>
</evidence>
<sequence>QEEMSLAVGEILQIVAVLQWLDGDIFQNVFNAVISGSGGPYDEADVVDDMEEWLDDMFANMVARTSDECDGSECRVYVYDPIDDDWDEVGTNAWVFNPTGSGDQLPRGVAGLINCKTTDPDVNGKKYMGGGGESATIDGVFQAAYLTDMALMAVDWLTPFVGSTSGADFTPGVWSPTRSNFYPMSGQSVIPSIPAYQRRRKQGVGI</sequence>
<organism evidence="1">
    <name type="scientific">marine sediment metagenome</name>
    <dbReference type="NCBI Taxonomy" id="412755"/>
    <lineage>
        <taxon>unclassified sequences</taxon>
        <taxon>metagenomes</taxon>
        <taxon>ecological metagenomes</taxon>
    </lineage>
</organism>
<gene>
    <name evidence="1" type="ORF">S03H2_11816</name>
</gene>
<protein>
    <submittedName>
        <fullName evidence="1">Uncharacterized protein</fullName>
    </submittedName>
</protein>
<proteinExistence type="predicted"/>
<dbReference type="EMBL" id="BARU01006016">
    <property type="protein sequence ID" value="GAH44247.1"/>
    <property type="molecule type" value="Genomic_DNA"/>
</dbReference>
<dbReference type="AlphaFoldDB" id="X1FH11"/>